<dbReference type="STRING" id="1077348.A0A2G8RRV6"/>
<accession>A0A2G8RRV6</accession>
<name>A0A2G8RRV6_9APHY</name>
<protein>
    <recommendedName>
        <fullName evidence="4">Small ribosomal subunit protein mS38</fullName>
    </recommendedName>
</protein>
<feature type="region of interest" description="Disordered" evidence="5">
    <location>
        <begin position="71"/>
        <end position="127"/>
    </location>
</feature>
<evidence type="ECO:0000256" key="4">
    <source>
        <dbReference type="ARBA" id="ARBA00035682"/>
    </source>
</evidence>
<feature type="region of interest" description="Disordered" evidence="5">
    <location>
        <begin position="262"/>
        <end position="292"/>
    </location>
</feature>
<dbReference type="PANTHER" id="PTHR32035:SF3">
    <property type="entry name" value="SMALL RIBOSOMAL SUBUNIT PROTEIN MS38"/>
    <property type="match status" value="1"/>
</dbReference>
<evidence type="ECO:0000313" key="8">
    <source>
        <dbReference type="Proteomes" id="UP000230002"/>
    </source>
</evidence>
<evidence type="ECO:0000256" key="1">
    <source>
        <dbReference type="ARBA" id="ARBA00004173"/>
    </source>
</evidence>
<feature type="compositionally biased region" description="Polar residues" evidence="5">
    <location>
        <begin position="110"/>
        <end position="120"/>
    </location>
</feature>
<sequence length="292" mass="31601">MEPAARASAGRLCHVRELGMAGLSEADDDAEHHHDALCSSTAMSVLAHLLRPAAGARRAYSVFSKPGGGGYFNSSKSPKVAPPSSSKAKADSSSSTNAENTSPPAKEDSSTMASGPSPSGESLHIPSPFTYAMSSPLSPVHPRISSQDLKLHQFFSLHRPLLTISQPPTSLFESYSSPFPVIPDNPPPQSSNFGNMEGESMEASPEADADAARQLARAMVVNRVGASIAWEETLKRLGLDVTSGRAEEVSMAEAEFEMYMDSTKRKRRKKMKKHKLKKRRRLNRAQRVKIGR</sequence>
<dbReference type="Proteomes" id="UP000230002">
    <property type="component" value="Unassembled WGS sequence"/>
</dbReference>
<keyword evidence="8" id="KW-1185">Reference proteome</keyword>
<evidence type="ECO:0000256" key="3">
    <source>
        <dbReference type="ARBA" id="ARBA00035647"/>
    </source>
</evidence>
<comment type="subcellular location">
    <subcellularLocation>
        <location evidence="1">Mitochondrion</location>
    </subcellularLocation>
</comment>
<dbReference type="GO" id="GO:0005739">
    <property type="term" value="C:mitochondrion"/>
    <property type="evidence" value="ECO:0007669"/>
    <property type="project" value="UniProtKB-SubCell"/>
</dbReference>
<reference evidence="7 8" key="1">
    <citation type="journal article" date="2015" name="Sci. Rep.">
        <title>Chromosome-level genome map provides insights into diverse defense mechanisms in the medicinal fungus Ganoderma sinense.</title>
        <authorList>
            <person name="Zhu Y."/>
            <person name="Xu J."/>
            <person name="Sun C."/>
            <person name="Zhou S."/>
            <person name="Xu H."/>
            <person name="Nelson D.R."/>
            <person name="Qian J."/>
            <person name="Song J."/>
            <person name="Luo H."/>
            <person name="Xiang L."/>
            <person name="Li Y."/>
            <person name="Xu Z."/>
            <person name="Ji A."/>
            <person name="Wang L."/>
            <person name="Lu S."/>
            <person name="Hayward A."/>
            <person name="Sun W."/>
            <person name="Li X."/>
            <person name="Schwartz D.C."/>
            <person name="Wang Y."/>
            <person name="Chen S."/>
        </authorList>
    </citation>
    <scope>NUCLEOTIDE SEQUENCE [LARGE SCALE GENOMIC DNA]</scope>
    <source>
        <strain evidence="7 8">ZZ0214-1</strain>
    </source>
</reference>
<dbReference type="EMBL" id="AYKW01000067">
    <property type="protein sequence ID" value="PIL24247.1"/>
    <property type="molecule type" value="Genomic_DNA"/>
</dbReference>
<feature type="compositionally biased region" description="Basic residues" evidence="5">
    <location>
        <begin position="264"/>
        <end position="292"/>
    </location>
</feature>
<comment type="similarity">
    <text evidence="3">Belongs to the mitochondrion-specific ribosomal protein mS38 family.</text>
</comment>
<dbReference type="AlphaFoldDB" id="A0A2G8RRV6"/>
<evidence type="ECO:0000256" key="5">
    <source>
        <dbReference type="SAM" id="MobiDB-lite"/>
    </source>
</evidence>
<dbReference type="InterPro" id="IPR013177">
    <property type="entry name" value="Ribosomal_mS38_C"/>
</dbReference>
<proteinExistence type="inferred from homology"/>
<dbReference type="SMART" id="SM01155">
    <property type="entry name" value="DUF1713"/>
    <property type="match status" value="1"/>
</dbReference>
<keyword evidence="2" id="KW-0496">Mitochondrion</keyword>
<feature type="compositionally biased region" description="Low complexity" evidence="5">
    <location>
        <begin position="74"/>
        <end position="95"/>
    </location>
</feature>
<feature type="domain" description="Ribosomal protein mS38 C-terminal" evidence="6">
    <location>
        <begin position="259"/>
        <end position="292"/>
    </location>
</feature>
<dbReference type="OrthoDB" id="3268560at2759"/>
<dbReference type="PANTHER" id="PTHR32035">
    <property type="entry name" value="AURORA KINASE A-INTERACTING PROTEIN"/>
    <property type="match status" value="1"/>
</dbReference>
<evidence type="ECO:0000256" key="2">
    <source>
        <dbReference type="ARBA" id="ARBA00023128"/>
    </source>
</evidence>
<gene>
    <name evidence="7" type="ORF">GSI_14000</name>
</gene>
<evidence type="ECO:0000259" key="6">
    <source>
        <dbReference type="SMART" id="SM01155"/>
    </source>
</evidence>
<evidence type="ECO:0000313" key="7">
    <source>
        <dbReference type="EMBL" id="PIL24247.1"/>
    </source>
</evidence>
<organism evidence="7 8">
    <name type="scientific">Ganoderma sinense ZZ0214-1</name>
    <dbReference type="NCBI Taxonomy" id="1077348"/>
    <lineage>
        <taxon>Eukaryota</taxon>
        <taxon>Fungi</taxon>
        <taxon>Dikarya</taxon>
        <taxon>Basidiomycota</taxon>
        <taxon>Agaricomycotina</taxon>
        <taxon>Agaricomycetes</taxon>
        <taxon>Polyporales</taxon>
        <taxon>Polyporaceae</taxon>
        <taxon>Ganoderma</taxon>
    </lineage>
</organism>
<comment type="caution">
    <text evidence="7">The sequence shown here is derived from an EMBL/GenBank/DDBJ whole genome shotgun (WGS) entry which is preliminary data.</text>
</comment>
<dbReference type="Pfam" id="PF08213">
    <property type="entry name" value="COX24_C"/>
    <property type="match status" value="1"/>
</dbReference>